<dbReference type="SUPFAM" id="SSF46689">
    <property type="entry name" value="Homeodomain-like"/>
    <property type="match status" value="1"/>
</dbReference>
<comment type="caution">
    <text evidence="1">The sequence shown here is derived from an EMBL/GenBank/DDBJ whole genome shotgun (WGS) entry which is preliminary data.</text>
</comment>
<dbReference type="EMBL" id="PJNI01000007">
    <property type="protein sequence ID" value="PKR80987.1"/>
    <property type="molecule type" value="Genomic_DNA"/>
</dbReference>
<proteinExistence type="predicted"/>
<organism evidence="1 2">
    <name type="scientific">Brumimicrobium salinarum</name>
    <dbReference type="NCBI Taxonomy" id="2058658"/>
    <lineage>
        <taxon>Bacteria</taxon>
        <taxon>Pseudomonadati</taxon>
        <taxon>Bacteroidota</taxon>
        <taxon>Flavobacteriia</taxon>
        <taxon>Flavobacteriales</taxon>
        <taxon>Crocinitomicaceae</taxon>
        <taxon>Brumimicrobium</taxon>
    </lineage>
</organism>
<accession>A0A2I0R341</accession>
<keyword evidence="2" id="KW-1185">Reference proteome</keyword>
<sequence>MKLRKRELIKSGIKNIADHDQFEINEREIEIDANIKRGGLYQYFSTKREFIDHCFNCIIRELLNSNRVLLEERPPDVDIKERSRKVWFNTIAWWLGNPEKYKFYLKYLTSKYYRDNESVNLKNREIYFLEGQQAIQSGFLKNLPLEFAHELIVAQMVNTLQYIHKNPNCSADAEFLNLSFESVWDSLSVKEKTRS</sequence>
<dbReference type="OrthoDB" id="9785164at2"/>
<evidence type="ECO:0000313" key="2">
    <source>
        <dbReference type="Proteomes" id="UP000236654"/>
    </source>
</evidence>
<dbReference type="InterPro" id="IPR009057">
    <property type="entry name" value="Homeodomain-like_sf"/>
</dbReference>
<protein>
    <recommendedName>
        <fullName evidence="3">HTH tetR-type domain-containing protein</fullName>
    </recommendedName>
</protein>
<evidence type="ECO:0000313" key="1">
    <source>
        <dbReference type="EMBL" id="PKR80987.1"/>
    </source>
</evidence>
<evidence type="ECO:0008006" key="3">
    <source>
        <dbReference type="Google" id="ProtNLM"/>
    </source>
</evidence>
<dbReference type="Gene3D" id="1.10.357.10">
    <property type="entry name" value="Tetracycline Repressor, domain 2"/>
    <property type="match status" value="1"/>
</dbReference>
<dbReference type="Proteomes" id="UP000236654">
    <property type="component" value="Unassembled WGS sequence"/>
</dbReference>
<dbReference type="AlphaFoldDB" id="A0A2I0R341"/>
<gene>
    <name evidence="1" type="ORF">CW751_07420</name>
</gene>
<dbReference type="RefSeq" id="WP_101334369.1">
    <property type="nucleotide sequence ID" value="NZ_PJNI01000007.1"/>
</dbReference>
<name>A0A2I0R341_9FLAO</name>
<reference evidence="1 2" key="1">
    <citation type="submission" date="2017-12" db="EMBL/GenBank/DDBJ databases">
        <title>The draft genome sequence of Brumimicrobium saltpan LHR20.</title>
        <authorList>
            <person name="Do Z.-J."/>
            <person name="Luo H.-R."/>
        </authorList>
    </citation>
    <scope>NUCLEOTIDE SEQUENCE [LARGE SCALE GENOMIC DNA]</scope>
    <source>
        <strain evidence="1 2">LHR20</strain>
    </source>
</reference>